<evidence type="ECO:0000259" key="10">
    <source>
        <dbReference type="PROSITE" id="PS50113"/>
    </source>
</evidence>
<dbReference type="Gene3D" id="1.10.10.60">
    <property type="entry name" value="Homeodomain-like"/>
    <property type="match status" value="1"/>
</dbReference>
<comment type="caution">
    <text evidence="12">The sequence shown here is derived from an EMBL/GenBank/DDBJ whole genome shotgun (WGS) entry which is preliminary data.</text>
</comment>
<dbReference type="PROSITE" id="PS50113">
    <property type="entry name" value="PAC"/>
    <property type="match status" value="1"/>
</dbReference>
<dbReference type="RefSeq" id="WP_069657284.1">
    <property type="nucleotide sequence ID" value="NZ_MIJF01000048.1"/>
</dbReference>
<dbReference type="InterPro" id="IPR035965">
    <property type="entry name" value="PAS-like_dom_sf"/>
</dbReference>
<evidence type="ECO:0000259" key="9">
    <source>
        <dbReference type="PROSITE" id="PS50112"/>
    </source>
</evidence>
<dbReference type="Pfam" id="PF25601">
    <property type="entry name" value="AAA_lid_14"/>
    <property type="match status" value="1"/>
</dbReference>
<organism evidence="12 13">
    <name type="scientific">Vulcanibacillus modesticaldus</name>
    <dbReference type="NCBI Taxonomy" id="337097"/>
    <lineage>
        <taxon>Bacteria</taxon>
        <taxon>Bacillati</taxon>
        <taxon>Bacillota</taxon>
        <taxon>Bacilli</taxon>
        <taxon>Bacillales</taxon>
        <taxon>Bacillaceae</taxon>
        <taxon>Vulcanibacillus</taxon>
    </lineage>
</organism>
<evidence type="ECO:0000256" key="2">
    <source>
        <dbReference type="ARBA" id="ARBA00022797"/>
    </source>
</evidence>
<evidence type="ECO:0000256" key="4">
    <source>
        <dbReference type="ARBA" id="ARBA00023015"/>
    </source>
</evidence>
<dbReference type="EMBL" id="MIJF01000048">
    <property type="protein sequence ID" value="OEF98841.1"/>
    <property type="molecule type" value="Genomic_DNA"/>
</dbReference>
<dbReference type="SUPFAM" id="SSF46689">
    <property type="entry name" value="Homeodomain-like"/>
    <property type="match status" value="1"/>
</dbReference>
<dbReference type="InterPro" id="IPR003593">
    <property type="entry name" value="AAA+_ATPase"/>
</dbReference>
<proteinExistence type="predicted"/>
<feature type="domain" description="Sigma-54 factor interaction" evidence="8">
    <location>
        <begin position="211"/>
        <end position="441"/>
    </location>
</feature>
<dbReference type="Pfam" id="PF00158">
    <property type="entry name" value="Sigma54_activat"/>
    <property type="match status" value="1"/>
</dbReference>
<keyword evidence="4" id="KW-0805">Transcription regulation</keyword>
<evidence type="ECO:0000259" key="8">
    <source>
        <dbReference type="PROSITE" id="PS50045"/>
    </source>
</evidence>
<evidence type="ECO:0000256" key="5">
    <source>
        <dbReference type="ARBA" id="ARBA00023125"/>
    </source>
</evidence>
<dbReference type="InterPro" id="IPR025943">
    <property type="entry name" value="Sigma_54_int_dom_ATP-bd_2"/>
</dbReference>
<sequence length="538" mass="61611">MQKQDLVIQIDFIDRLGLGYDVMEVLKKHSINLLAMEAKANQEMRLKFKYIPKEKLNNLIADLKKIDGVLSLTFRDQMQYEQREDQLTTILNSVSEGIIAVNKSGHITHINEKACEIFSIKETVIGEQIEDVLKSDIPIMKTLQYGKKYNLKEIKYRKNGKLFHYLTSGCPIVNEKGYIIGAVATIKDFKQVEEIVSKIDRKKRLTTFNDIVYQSDKMRNVVDTAKMVAKGDSSVLLRGESGTGKELFARAIHMESNRNGHPFIAINCAALPESLLESELFGYEEGTFTGAAKGGRKGLFEQADKGTLFLDEIGEISPQIQVRLLRVLQENAIRRVGGNREISIDVRIIAATHRNLEEMVEKGEFREDLYYRLNVIPLRIPPLRERVEDIPLIAQHLIKKIGKKLNKSNISLSEEAIQYLMEQKWPGNVRQLENTLERIINVVNQEEIKLEHFYEWGHIDTKKYNVITYDKDIINLKIPIKKEWPSLKEIVSEVEKQVLLKVLKTNSSSRKAGKVLGVSNTTILNKMKNYGIKIEDID</sequence>
<dbReference type="InterPro" id="IPR000014">
    <property type="entry name" value="PAS"/>
</dbReference>
<dbReference type="OrthoDB" id="9771372at2"/>
<dbReference type="InterPro" id="IPR002078">
    <property type="entry name" value="Sigma_54_int"/>
</dbReference>
<dbReference type="AlphaFoldDB" id="A0A1D2YT31"/>
<dbReference type="NCBIfam" id="TIGR00229">
    <property type="entry name" value="sensory_box"/>
    <property type="match status" value="1"/>
</dbReference>
<dbReference type="GO" id="GO:0005524">
    <property type="term" value="F:ATP binding"/>
    <property type="evidence" value="ECO:0007669"/>
    <property type="project" value="UniProtKB-KW"/>
</dbReference>
<evidence type="ECO:0000313" key="13">
    <source>
        <dbReference type="Proteomes" id="UP000243739"/>
    </source>
</evidence>
<feature type="domain" description="ACT" evidence="11">
    <location>
        <begin position="7"/>
        <end position="77"/>
    </location>
</feature>
<evidence type="ECO:0000256" key="1">
    <source>
        <dbReference type="ARBA" id="ARBA00022741"/>
    </source>
</evidence>
<dbReference type="CDD" id="cd00130">
    <property type="entry name" value="PAS"/>
    <property type="match status" value="1"/>
</dbReference>
<dbReference type="InterPro" id="IPR025662">
    <property type="entry name" value="Sigma_54_int_dom_ATP-bd_1"/>
</dbReference>
<keyword evidence="6" id="KW-0804">Transcription</keyword>
<keyword evidence="13" id="KW-1185">Reference proteome</keyword>
<dbReference type="InterPro" id="IPR009057">
    <property type="entry name" value="Homeodomain-like_sf"/>
</dbReference>
<accession>A0A1D2YT31</accession>
<evidence type="ECO:0000313" key="12">
    <source>
        <dbReference type="EMBL" id="OEF98841.1"/>
    </source>
</evidence>
<dbReference type="PANTHER" id="PTHR32071:SF57">
    <property type="entry name" value="C4-DICARBOXYLATE TRANSPORT TRANSCRIPTIONAL REGULATORY PROTEIN DCTD"/>
    <property type="match status" value="1"/>
</dbReference>
<dbReference type="InterPro" id="IPR002912">
    <property type="entry name" value="ACT_dom"/>
</dbReference>
<protein>
    <recommendedName>
        <fullName evidence="7">HTH-type transcriptional regulatory protein TyrR</fullName>
    </recommendedName>
</protein>
<dbReference type="InterPro" id="IPR058031">
    <property type="entry name" value="AAA_lid_NorR"/>
</dbReference>
<dbReference type="CDD" id="cd00009">
    <property type="entry name" value="AAA"/>
    <property type="match status" value="1"/>
</dbReference>
<dbReference type="InterPro" id="IPR025944">
    <property type="entry name" value="Sigma_54_int_dom_CS"/>
</dbReference>
<dbReference type="InterPro" id="IPR000700">
    <property type="entry name" value="PAS-assoc_C"/>
</dbReference>
<dbReference type="STRING" id="337097.BHF71_10720"/>
<dbReference type="Gene3D" id="3.40.50.300">
    <property type="entry name" value="P-loop containing nucleotide triphosphate hydrolases"/>
    <property type="match status" value="1"/>
</dbReference>
<dbReference type="Pfam" id="PF13291">
    <property type="entry name" value="ACT_4"/>
    <property type="match status" value="1"/>
</dbReference>
<evidence type="ECO:0000256" key="7">
    <source>
        <dbReference type="ARBA" id="ARBA00029500"/>
    </source>
</evidence>
<dbReference type="PROSITE" id="PS51671">
    <property type="entry name" value="ACT"/>
    <property type="match status" value="1"/>
</dbReference>
<dbReference type="Gene3D" id="3.30.70.260">
    <property type="match status" value="1"/>
</dbReference>
<dbReference type="Gene3D" id="1.10.8.60">
    <property type="match status" value="1"/>
</dbReference>
<name>A0A1D2YT31_9BACI</name>
<dbReference type="PROSITE" id="PS00688">
    <property type="entry name" value="SIGMA54_INTERACT_3"/>
    <property type="match status" value="1"/>
</dbReference>
<keyword evidence="1" id="KW-0547">Nucleotide-binding</keyword>
<keyword evidence="5" id="KW-0238">DNA-binding</keyword>
<dbReference type="InterPro" id="IPR027417">
    <property type="entry name" value="P-loop_NTPase"/>
</dbReference>
<dbReference type="NCBIfam" id="TIGR04381">
    <property type="entry name" value="HTH_TypR"/>
    <property type="match status" value="1"/>
</dbReference>
<gene>
    <name evidence="12" type="ORF">BHF71_10720</name>
</gene>
<dbReference type="GO" id="GO:0006355">
    <property type="term" value="P:regulation of DNA-templated transcription"/>
    <property type="evidence" value="ECO:0007669"/>
    <property type="project" value="InterPro"/>
</dbReference>
<dbReference type="SMART" id="SM00091">
    <property type="entry name" value="PAS"/>
    <property type="match status" value="1"/>
</dbReference>
<dbReference type="Proteomes" id="UP000243739">
    <property type="component" value="Unassembled WGS sequence"/>
</dbReference>
<dbReference type="SUPFAM" id="SSF55785">
    <property type="entry name" value="PYP-like sensor domain (PAS domain)"/>
    <property type="match status" value="1"/>
</dbReference>
<evidence type="ECO:0000256" key="3">
    <source>
        <dbReference type="ARBA" id="ARBA00022840"/>
    </source>
</evidence>
<dbReference type="PROSITE" id="PS00676">
    <property type="entry name" value="SIGMA54_INTERACT_2"/>
    <property type="match status" value="1"/>
</dbReference>
<keyword evidence="2" id="KW-0058">Aromatic hydrocarbons catabolism</keyword>
<evidence type="ECO:0000259" key="11">
    <source>
        <dbReference type="PROSITE" id="PS51671"/>
    </source>
</evidence>
<dbReference type="PROSITE" id="PS50045">
    <property type="entry name" value="SIGMA54_INTERACT_4"/>
    <property type="match status" value="1"/>
</dbReference>
<dbReference type="InterPro" id="IPR030828">
    <property type="entry name" value="HTH_TyrR"/>
</dbReference>
<dbReference type="GO" id="GO:0003677">
    <property type="term" value="F:DNA binding"/>
    <property type="evidence" value="ECO:0007669"/>
    <property type="project" value="UniProtKB-KW"/>
</dbReference>
<feature type="domain" description="PAC" evidence="10">
    <location>
        <begin position="147"/>
        <end position="201"/>
    </location>
</feature>
<feature type="domain" description="PAS" evidence="9">
    <location>
        <begin position="83"/>
        <end position="120"/>
    </location>
</feature>
<dbReference type="FunFam" id="3.40.50.300:FF:000006">
    <property type="entry name" value="DNA-binding transcriptional regulator NtrC"/>
    <property type="match status" value="1"/>
</dbReference>
<dbReference type="PANTHER" id="PTHR32071">
    <property type="entry name" value="TRANSCRIPTIONAL REGULATORY PROTEIN"/>
    <property type="match status" value="1"/>
</dbReference>
<evidence type="ECO:0000256" key="6">
    <source>
        <dbReference type="ARBA" id="ARBA00023163"/>
    </source>
</evidence>
<dbReference type="Gene3D" id="3.30.450.20">
    <property type="entry name" value="PAS domain"/>
    <property type="match status" value="1"/>
</dbReference>
<dbReference type="SMART" id="SM00382">
    <property type="entry name" value="AAA"/>
    <property type="match status" value="1"/>
</dbReference>
<dbReference type="Pfam" id="PF13426">
    <property type="entry name" value="PAS_9"/>
    <property type="match status" value="1"/>
</dbReference>
<keyword evidence="3" id="KW-0067">ATP-binding</keyword>
<dbReference type="PROSITE" id="PS50112">
    <property type="entry name" value="PAS"/>
    <property type="match status" value="1"/>
</dbReference>
<reference evidence="12 13" key="1">
    <citation type="submission" date="2016-09" db="EMBL/GenBank/DDBJ databases">
        <title>Draft genome sequence for the type strain of Vulcanibacillus modesticaldus BR, a strictly anaerobic, moderately thermophilic, and nitrate-reducing bacterium from deep sea-hydrothermal vents of the Mid-Atlantic Ridge.</title>
        <authorList>
            <person name="Abin C.A."/>
            <person name="Hollibaugh J.T."/>
        </authorList>
    </citation>
    <scope>NUCLEOTIDE SEQUENCE [LARGE SCALE GENOMIC DNA]</scope>
    <source>
        <strain evidence="12 13">BR</strain>
    </source>
</reference>
<dbReference type="SUPFAM" id="SSF52540">
    <property type="entry name" value="P-loop containing nucleoside triphosphate hydrolases"/>
    <property type="match status" value="1"/>
</dbReference>
<dbReference type="PROSITE" id="PS00675">
    <property type="entry name" value="SIGMA54_INTERACT_1"/>
    <property type="match status" value="1"/>
</dbReference>
<dbReference type="Pfam" id="PF18024">
    <property type="entry name" value="HTH_50"/>
    <property type="match status" value="1"/>
</dbReference>